<accession>A0A7D5NE22</accession>
<dbReference type="KEGG" id="acog:HWD57_21085"/>
<keyword evidence="5" id="KW-1185">Reference proteome</keyword>
<reference evidence="3 5" key="1">
    <citation type="submission" date="2014-02" db="EMBL/GenBank/DDBJ databases">
        <title>Expanding our view of genomic diversity in Candidatus Accumulibacter clades.</title>
        <authorList>
            <person name="Skennerton C.T."/>
            <person name="Barr J.J."/>
            <person name="Slater F.R."/>
            <person name="Bond P.L."/>
            <person name="Tyson G.W."/>
        </authorList>
    </citation>
    <scope>NUCLEOTIDE SEQUENCE [LARGE SCALE GENOMIC DNA]</scope>
    <source>
        <strain evidence="5">SK-02</strain>
    </source>
</reference>
<dbReference type="Proteomes" id="UP000021315">
    <property type="component" value="Unassembled WGS sequence"/>
</dbReference>
<evidence type="ECO:0000259" key="2">
    <source>
        <dbReference type="Pfam" id="PF13451"/>
    </source>
</evidence>
<dbReference type="EMBL" id="JDST02000064">
    <property type="protein sequence ID" value="KFB76115.1"/>
    <property type="molecule type" value="Genomic_DNA"/>
</dbReference>
<evidence type="ECO:0000313" key="5">
    <source>
        <dbReference type="Proteomes" id="UP000021315"/>
    </source>
</evidence>
<dbReference type="AlphaFoldDB" id="A0A080M6K9"/>
<evidence type="ECO:0000313" key="6">
    <source>
        <dbReference type="Proteomes" id="UP000509684"/>
    </source>
</evidence>
<dbReference type="RefSeq" id="WP_046536199.1">
    <property type="nucleotide sequence ID" value="NZ_JDST02000064.1"/>
</dbReference>
<organism evidence="3 5">
    <name type="scientific">Candidatus Accumulibacter cognatus</name>
    <dbReference type="NCBI Taxonomy" id="2954383"/>
    <lineage>
        <taxon>Bacteria</taxon>
        <taxon>Pseudomonadati</taxon>
        <taxon>Pseudomonadota</taxon>
        <taxon>Betaproteobacteria</taxon>
        <taxon>Candidatus Accumulibacter</taxon>
    </lineage>
</organism>
<reference evidence="4" key="3">
    <citation type="submission" date="2020-06" db="EMBL/GenBank/DDBJ databases">
        <authorList>
            <person name="Arumugam K."/>
            <person name="Besarab I."/>
            <person name="Haryono M."/>
            <person name="Bagci C."/>
            <person name="Beier S."/>
            <person name="Buchfink B."/>
            <person name="Gorska A."/>
            <person name="Qiu G."/>
            <person name="Huson D.H."/>
            <person name="Williams R.B."/>
        </authorList>
    </citation>
    <scope>NUCLEOTIDE SEQUENCE</scope>
    <source>
        <strain evidence="4">SSA1</strain>
    </source>
</reference>
<evidence type="ECO:0000313" key="3">
    <source>
        <dbReference type="EMBL" id="KFB76115.1"/>
    </source>
</evidence>
<proteinExistence type="predicted"/>
<dbReference type="InterPro" id="IPR025306">
    <property type="entry name" value="Zn-bnd_dom_prob"/>
</dbReference>
<dbReference type="EMBL" id="CP058708">
    <property type="protein sequence ID" value="QLH51990.1"/>
    <property type="molecule type" value="Genomic_DNA"/>
</dbReference>
<dbReference type="Proteomes" id="UP000509684">
    <property type="component" value="Chromosome"/>
</dbReference>
<feature type="domain" description="Probable zinc-binding" evidence="2">
    <location>
        <begin position="65"/>
        <end position="113"/>
    </location>
</feature>
<evidence type="ECO:0000256" key="1">
    <source>
        <dbReference type="SAM" id="MobiDB-lite"/>
    </source>
</evidence>
<name>A0A080M6K9_9PROT</name>
<accession>A0A080M6K9</accession>
<reference evidence="4 6" key="2">
    <citation type="journal article" date="2019" name="Microbiome">
        <title>Annotated bacterial chromosomes from frame-shift-corrected long-read metagenomic data.</title>
        <authorList>
            <person name="Arumugam K."/>
            <person name="Bagci C."/>
            <person name="Bessarab I."/>
            <person name="Beier S."/>
            <person name="Buchfink B."/>
            <person name="Gorska A."/>
            <person name="Qiu G."/>
            <person name="Huson D.H."/>
            <person name="Williams R.B.H."/>
        </authorList>
    </citation>
    <scope>NUCLEOTIDE SEQUENCE [LARGE SCALE GENOMIC DNA]</scope>
    <source>
        <strain evidence="4">SSA1</strain>
    </source>
</reference>
<sequence>MKSGKQRKLEIKSARLRRTTRIQSSPSPLSVDVYSSGIVWCDTTRLARRISYGAPAFIERGYYVDIAFRCRDCGVECVWTATQQKWWYEVAQGNVETTAVRCRPCRIKERERKSQARRMQQEGLQKKQAADDQ</sequence>
<gene>
    <name evidence="3" type="ORF">AW06_002913</name>
    <name evidence="4" type="ORF">HWD57_21085</name>
</gene>
<protein>
    <submittedName>
        <fullName evidence="4">Zinc-ribbon domain containing protein</fullName>
    </submittedName>
</protein>
<evidence type="ECO:0000313" key="4">
    <source>
        <dbReference type="EMBL" id="QLH51990.1"/>
    </source>
</evidence>
<feature type="compositionally biased region" description="Basic and acidic residues" evidence="1">
    <location>
        <begin position="124"/>
        <end position="133"/>
    </location>
</feature>
<dbReference type="STRING" id="1453999.AW06_002913"/>
<feature type="region of interest" description="Disordered" evidence="1">
    <location>
        <begin position="110"/>
        <end position="133"/>
    </location>
</feature>
<dbReference type="Pfam" id="PF13451">
    <property type="entry name" value="zf_Tbcl"/>
    <property type="match status" value="1"/>
</dbReference>